<evidence type="ECO:0000313" key="3">
    <source>
        <dbReference type="Proteomes" id="UP000243459"/>
    </source>
</evidence>
<protein>
    <submittedName>
        <fullName evidence="2">Uncharacterized protein</fullName>
    </submittedName>
</protein>
<evidence type="ECO:0000313" key="2">
    <source>
        <dbReference type="EMBL" id="ONK68847.1"/>
    </source>
</evidence>
<name>A0A5P1EUL6_ASPOF</name>
<evidence type="ECO:0000256" key="1">
    <source>
        <dbReference type="SAM" id="MobiDB-lite"/>
    </source>
</evidence>
<sequence>MAVEQKEQGGCLGRSSDRGPARATEPVEDDSDPPRWGGLRLGKREKRSLMSAFIKPSKATWSMGLSWNKNSLGEWRRSNFFPQTPRGVKARQADVEVTLKEPLRIYGPRNRSWSTGSTRWRCGSK</sequence>
<dbReference type="AlphaFoldDB" id="A0A5P1EUL6"/>
<dbReference type="Proteomes" id="UP000243459">
    <property type="component" value="Chromosome 5"/>
</dbReference>
<reference evidence="3" key="1">
    <citation type="journal article" date="2017" name="Nat. Commun.">
        <title>The asparagus genome sheds light on the origin and evolution of a young Y chromosome.</title>
        <authorList>
            <person name="Harkess A."/>
            <person name="Zhou J."/>
            <person name="Xu C."/>
            <person name="Bowers J.E."/>
            <person name="Van der Hulst R."/>
            <person name="Ayyampalayam S."/>
            <person name="Mercati F."/>
            <person name="Riccardi P."/>
            <person name="McKain M.R."/>
            <person name="Kakrana A."/>
            <person name="Tang H."/>
            <person name="Ray J."/>
            <person name="Groenendijk J."/>
            <person name="Arikit S."/>
            <person name="Mathioni S.M."/>
            <person name="Nakano M."/>
            <person name="Shan H."/>
            <person name="Telgmann-Rauber A."/>
            <person name="Kanno A."/>
            <person name="Yue Z."/>
            <person name="Chen H."/>
            <person name="Li W."/>
            <person name="Chen Y."/>
            <person name="Xu X."/>
            <person name="Zhang Y."/>
            <person name="Luo S."/>
            <person name="Chen H."/>
            <person name="Gao J."/>
            <person name="Mao Z."/>
            <person name="Pires J.C."/>
            <person name="Luo M."/>
            <person name="Kudrna D."/>
            <person name="Wing R.A."/>
            <person name="Meyers B.C."/>
            <person name="Yi K."/>
            <person name="Kong H."/>
            <person name="Lavrijsen P."/>
            <person name="Sunseri F."/>
            <person name="Falavigna A."/>
            <person name="Ye Y."/>
            <person name="Leebens-Mack J.H."/>
            <person name="Chen G."/>
        </authorList>
    </citation>
    <scope>NUCLEOTIDE SEQUENCE [LARGE SCALE GENOMIC DNA]</scope>
    <source>
        <strain evidence="3">cv. DH0086</strain>
    </source>
</reference>
<keyword evidence="3" id="KW-1185">Reference proteome</keyword>
<dbReference type="EMBL" id="CM007385">
    <property type="protein sequence ID" value="ONK68847.1"/>
    <property type="molecule type" value="Genomic_DNA"/>
</dbReference>
<accession>A0A5P1EUL6</accession>
<gene>
    <name evidence="2" type="ORF">A4U43_C05F16630</name>
</gene>
<organism evidence="2 3">
    <name type="scientific">Asparagus officinalis</name>
    <name type="common">Garden asparagus</name>
    <dbReference type="NCBI Taxonomy" id="4686"/>
    <lineage>
        <taxon>Eukaryota</taxon>
        <taxon>Viridiplantae</taxon>
        <taxon>Streptophyta</taxon>
        <taxon>Embryophyta</taxon>
        <taxon>Tracheophyta</taxon>
        <taxon>Spermatophyta</taxon>
        <taxon>Magnoliopsida</taxon>
        <taxon>Liliopsida</taxon>
        <taxon>Asparagales</taxon>
        <taxon>Asparagaceae</taxon>
        <taxon>Asparagoideae</taxon>
        <taxon>Asparagus</taxon>
    </lineage>
</organism>
<dbReference type="Gramene" id="ONK68847">
    <property type="protein sequence ID" value="ONK68847"/>
    <property type="gene ID" value="A4U43_C05F16630"/>
</dbReference>
<feature type="region of interest" description="Disordered" evidence="1">
    <location>
        <begin position="1"/>
        <end position="42"/>
    </location>
</feature>
<proteinExistence type="predicted"/>